<gene>
    <name evidence="1" type="ORF">A3F24_00095</name>
</gene>
<reference evidence="1 2" key="1">
    <citation type="journal article" date="2016" name="Nat. Commun.">
        <title>Thousands of microbial genomes shed light on interconnected biogeochemical processes in an aquifer system.</title>
        <authorList>
            <person name="Anantharaman K."/>
            <person name="Brown C.T."/>
            <person name="Hug L.A."/>
            <person name="Sharon I."/>
            <person name="Castelle C.J."/>
            <person name="Probst A.J."/>
            <person name="Thomas B.C."/>
            <person name="Singh A."/>
            <person name="Wilkins M.J."/>
            <person name="Karaoz U."/>
            <person name="Brodie E.L."/>
            <person name="Williams K.H."/>
            <person name="Hubbard S.S."/>
            <person name="Banfield J.F."/>
        </authorList>
    </citation>
    <scope>NUCLEOTIDE SEQUENCE [LARGE SCALE GENOMIC DNA]</scope>
</reference>
<name>A0A1G1Z320_9BACT</name>
<dbReference type="EMBL" id="MHIX01000031">
    <property type="protein sequence ID" value="OGY58934.1"/>
    <property type="molecule type" value="Genomic_DNA"/>
</dbReference>
<proteinExistence type="predicted"/>
<accession>A0A1G1Z320</accession>
<organism evidence="1 2">
    <name type="scientific">Candidatus Colwellbacteria bacterium RIFCSPHIGHO2_12_FULL_44_17</name>
    <dbReference type="NCBI Taxonomy" id="1797689"/>
    <lineage>
        <taxon>Bacteria</taxon>
        <taxon>Candidatus Colwelliibacteriota</taxon>
    </lineage>
</organism>
<dbReference type="Proteomes" id="UP000178515">
    <property type="component" value="Unassembled WGS sequence"/>
</dbReference>
<comment type="caution">
    <text evidence="1">The sequence shown here is derived from an EMBL/GenBank/DDBJ whole genome shotgun (WGS) entry which is preliminary data.</text>
</comment>
<sequence>MYSTHQLSLRKSVEEVEKNNFVIDSDFADTLRNLACRAALSSYWQGALWNKNGHGVKYIEEMRELLRESGLSLGIIGITEEKVRALFKEACRGEARFQLECNIRPSALNYHGRIGSGSYYGFAEEMEKRIKGVRDVLKKGELTFQDVGSSEEEFEMLLLASQLSHEPKPIKNLKTARAYVYLIRMVLRKDTSDDFLYSVTKRLLSDLNRISEYTKTTRTNLRELGSSEEELFEWAKKLYLLKARELDTRIKDGRGLFSEEELKQLEMLLSQVGMTLKDVGIITEKIAESRDSSEKHEIRFQLEHFRKILRFGPEVFSSSDPACQAVEVFENSLRESLKRAREKLPSTETAISTQEFENASQRWLIKAIVGSLRRSESSWRNFPREKLPELIDELIKRCVVREVG</sequence>
<evidence type="ECO:0000313" key="1">
    <source>
        <dbReference type="EMBL" id="OGY58934.1"/>
    </source>
</evidence>
<dbReference type="AlphaFoldDB" id="A0A1G1Z320"/>
<evidence type="ECO:0000313" key="2">
    <source>
        <dbReference type="Proteomes" id="UP000178515"/>
    </source>
</evidence>
<protein>
    <submittedName>
        <fullName evidence="1">Uncharacterized protein</fullName>
    </submittedName>
</protein>